<evidence type="ECO:0000256" key="2">
    <source>
        <dbReference type="ARBA" id="ARBA00022801"/>
    </source>
</evidence>
<evidence type="ECO:0000256" key="1">
    <source>
        <dbReference type="ARBA" id="ARBA00008668"/>
    </source>
</evidence>
<dbReference type="InterPro" id="IPR036514">
    <property type="entry name" value="SGNH_hydro_sf"/>
</dbReference>
<dbReference type="PANTHER" id="PTHR43695:SF1">
    <property type="entry name" value="RHAMNOGALACTURONAN ACETYLESTERASE"/>
    <property type="match status" value="1"/>
</dbReference>
<gene>
    <name evidence="3" type="ORF">ACFSB2_04915</name>
</gene>
<comment type="caution">
    <text evidence="3">The sequence shown here is derived from an EMBL/GenBank/DDBJ whole genome shotgun (WGS) entry which is preliminary data.</text>
</comment>
<protein>
    <submittedName>
        <fullName evidence="3">Uncharacterized protein</fullName>
    </submittedName>
</protein>
<keyword evidence="4" id="KW-1185">Reference proteome</keyword>
<keyword evidence="2" id="KW-0378">Hydrolase</keyword>
<evidence type="ECO:0000313" key="4">
    <source>
        <dbReference type="Proteomes" id="UP001597079"/>
    </source>
</evidence>
<organism evidence="3 4">
    <name type="scientific">Alicyclobacillus fodiniaquatilis</name>
    <dbReference type="NCBI Taxonomy" id="1661150"/>
    <lineage>
        <taxon>Bacteria</taxon>
        <taxon>Bacillati</taxon>
        <taxon>Bacillota</taxon>
        <taxon>Bacilli</taxon>
        <taxon>Bacillales</taxon>
        <taxon>Alicyclobacillaceae</taxon>
        <taxon>Alicyclobacillus</taxon>
    </lineage>
</organism>
<reference evidence="4" key="1">
    <citation type="journal article" date="2019" name="Int. J. Syst. Evol. Microbiol.">
        <title>The Global Catalogue of Microorganisms (GCM) 10K type strain sequencing project: providing services to taxonomists for standard genome sequencing and annotation.</title>
        <authorList>
            <consortium name="The Broad Institute Genomics Platform"/>
            <consortium name="The Broad Institute Genome Sequencing Center for Infectious Disease"/>
            <person name="Wu L."/>
            <person name="Ma J."/>
        </authorList>
    </citation>
    <scope>NUCLEOTIDE SEQUENCE [LARGE SCALE GENOMIC DNA]</scope>
    <source>
        <strain evidence="4">CGMCC 1.12286</strain>
    </source>
</reference>
<dbReference type="InterPro" id="IPR037459">
    <property type="entry name" value="RhgT-like"/>
</dbReference>
<comment type="similarity">
    <text evidence="1">Belongs to the 'GDSL' lipolytic enzyme family.</text>
</comment>
<name>A0ABW4JCE4_9BACL</name>
<dbReference type="EMBL" id="JBHUCX010000014">
    <property type="protein sequence ID" value="MFD1674051.1"/>
    <property type="molecule type" value="Genomic_DNA"/>
</dbReference>
<dbReference type="SUPFAM" id="SSF52266">
    <property type="entry name" value="SGNH hydrolase"/>
    <property type="match status" value="1"/>
</dbReference>
<dbReference type="Gene3D" id="3.40.50.1110">
    <property type="entry name" value="SGNH hydrolase"/>
    <property type="match status" value="1"/>
</dbReference>
<dbReference type="PANTHER" id="PTHR43695">
    <property type="entry name" value="PUTATIVE (AFU_ORTHOLOGUE AFUA_2G17250)-RELATED"/>
    <property type="match status" value="1"/>
</dbReference>
<accession>A0ABW4JCE4</accession>
<evidence type="ECO:0000313" key="3">
    <source>
        <dbReference type="EMBL" id="MFD1674051.1"/>
    </source>
</evidence>
<proteinExistence type="inferred from homology"/>
<dbReference type="Proteomes" id="UP001597079">
    <property type="component" value="Unassembled WGS sequence"/>
</dbReference>
<dbReference type="RefSeq" id="WP_377941746.1">
    <property type="nucleotide sequence ID" value="NZ_JBHUCX010000014.1"/>
</dbReference>
<sequence>MAKKIRVFIAGDSTAASYPQNKSPMAGWGQMLEDFFGEQVQVCNEAVCGQRVGASIKDSVD</sequence>